<dbReference type="PANTHER" id="PTHR24321:SF12">
    <property type="entry name" value="SHORT-CHAIN DEHYDROGENASE_REDUCTASE FAMILY, PUTATIVE (AFU_ORTHOLOGUE AFUA_5G14340)-RELATED"/>
    <property type="match status" value="1"/>
</dbReference>
<dbReference type="RefSeq" id="XP_070892526.1">
    <property type="nucleotide sequence ID" value="XM_071043731.1"/>
</dbReference>
<evidence type="ECO:0000256" key="1">
    <source>
        <dbReference type="ARBA" id="ARBA00006484"/>
    </source>
</evidence>
<keyword evidence="2" id="KW-0560">Oxidoreductase</keyword>
<dbReference type="Gene3D" id="3.40.50.720">
    <property type="entry name" value="NAD(P)-binding Rossmann-like Domain"/>
    <property type="match status" value="1"/>
</dbReference>
<dbReference type="SUPFAM" id="SSF51735">
    <property type="entry name" value="NAD(P)-binding Rossmann-fold domains"/>
    <property type="match status" value="1"/>
</dbReference>
<evidence type="ECO:0000256" key="2">
    <source>
        <dbReference type="ARBA" id="ARBA00023002"/>
    </source>
</evidence>
<dbReference type="CDD" id="cd05233">
    <property type="entry name" value="SDR_c"/>
    <property type="match status" value="1"/>
</dbReference>
<dbReference type="InterPro" id="IPR002347">
    <property type="entry name" value="SDR_fam"/>
</dbReference>
<evidence type="ECO:0000313" key="3">
    <source>
        <dbReference type="EMBL" id="KAL2837391.1"/>
    </source>
</evidence>
<name>A0ABR4JBF2_9EURO</name>
<gene>
    <name evidence="3" type="ORF">BJX68DRAFT_259614</name>
</gene>
<dbReference type="PANTHER" id="PTHR24321">
    <property type="entry name" value="DEHYDROGENASES, SHORT CHAIN"/>
    <property type="match status" value="1"/>
</dbReference>
<dbReference type="InterPro" id="IPR036291">
    <property type="entry name" value="NAD(P)-bd_dom_sf"/>
</dbReference>
<dbReference type="PRINTS" id="PR00080">
    <property type="entry name" value="SDRFAMILY"/>
</dbReference>
<comment type="similarity">
    <text evidence="1">Belongs to the short-chain dehydrogenases/reductases (SDR) family.</text>
</comment>
<evidence type="ECO:0000313" key="4">
    <source>
        <dbReference type="Proteomes" id="UP001610444"/>
    </source>
</evidence>
<dbReference type="Proteomes" id="UP001610444">
    <property type="component" value="Unassembled WGS sequence"/>
</dbReference>
<organism evidence="3 4">
    <name type="scientific">Aspergillus pseudodeflectus</name>
    <dbReference type="NCBI Taxonomy" id="176178"/>
    <lineage>
        <taxon>Eukaryota</taxon>
        <taxon>Fungi</taxon>
        <taxon>Dikarya</taxon>
        <taxon>Ascomycota</taxon>
        <taxon>Pezizomycotina</taxon>
        <taxon>Eurotiomycetes</taxon>
        <taxon>Eurotiomycetidae</taxon>
        <taxon>Eurotiales</taxon>
        <taxon>Aspergillaceae</taxon>
        <taxon>Aspergillus</taxon>
        <taxon>Aspergillus subgen. Nidulantes</taxon>
    </lineage>
</organism>
<dbReference type="EMBL" id="JBFXLR010000098">
    <property type="protein sequence ID" value="KAL2837391.1"/>
    <property type="molecule type" value="Genomic_DNA"/>
</dbReference>
<dbReference type="GeneID" id="98158895"/>
<dbReference type="PRINTS" id="PR00081">
    <property type="entry name" value="GDHRDH"/>
</dbReference>
<sequence length="273" mass="29131">MALEPQRATGVALVTGAASGIGHAIARTFVQEGCTRLILVDLNNDGLHTVAQELKELNPAVECCLCVCDVSLEDDVQRMIERGVETFGGIHYAVNNAGITSPQRVRTNELDLASYEKVHAINQRGVWLCQRAEIRQMLKQEADRASRTGAAPQRGAIVNLASIFAHVSLASVGAYSATKAAVLGMTKTDAIAFAKDGIRINAVSPGTVLTPLLEKSLKAGTYSPTMVKAIPMDRFGRPEEIAEGVVFLASEKASFITGQELIIDGGSLSYYVT</sequence>
<keyword evidence="4" id="KW-1185">Reference proteome</keyword>
<dbReference type="Pfam" id="PF13561">
    <property type="entry name" value="adh_short_C2"/>
    <property type="match status" value="1"/>
</dbReference>
<reference evidence="3 4" key="1">
    <citation type="submission" date="2024-07" db="EMBL/GenBank/DDBJ databases">
        <title>Section-level genome sequencing and comparative genomics of Aspergillus sections Usti and Cavernicolus.</title>
        <authorList>
            <consortium name="Lawrence Berkeley National Laboratory"/>
            <person name="Nybo J.L."/>
            <person name="Vesth T.C."/>
            <person name="Theobald S."/>
            <person name="Frisvad J.C."/>
            <person name="Larsen T.O."/>
            <person name="Kjaerboelling I."/>
            <person name="Rothschild-Mancinelli K."/>
            <person name="Lyhne E.K."/>
            <person name="Kogle M.E."/>
            <person name="Barry K."/>
            <person name="Clum A."/>
            <person name="Na H."/>
            <person name="Ledsgaard L."/>
            <person name="Lin J."/>
            <person name="Lipzen A."/>
            <person name="Kuo A."/>
            <person name="Riley R."/>
            <person name="Mondo S."/>
            <person name="LaButti K."/>
            <person name="Haridas S."/>
            <person name="Pangalinan J."/>
            <person name="Salamov A.A."/>
            <person name="Simmons B.A."/>
            <person name="Magnuson J.K."/>
            <person name="Chen J."/>
            <person name="Drula E."/>
            <person name="Henrissat B."/>
            <person name="Wiebenga A."/>
            <person name="Lubbers R.J."/>
            <person name="Gomes A.C."/>
            <person name="Macurrencykelacurrency M.R."/>
            <person name="Stajich J."/>
            <person name="Grigoriev I.V."/>
            <person name="Mortensen U.H."/>
            <person name="De vries R.P."/>
            <person name="Baker S.E."/>
            <person name="Andersen M.R."/>
        </authorList>
    </citation>
    <scope>NUCLEOTIDE SEQUENCE [LARGE SCALE GENOMIC DNA]</scope>
    <source>
        <strain evidence="3 4">CBS 756.74</strain>
    </source>
</reference>
<comment type="caution">
    <text evidence="3">The sequence shown here is derived from an EMBL/GenBank/DDBJ whole genome shotgun (WGS) entry which is preliminary data.</text>
</comment>
<accession>A0ABR4JBF2</accession>
<protein>
    <submittedName>
        <fullName evidence="3">Short chain dehydrogenase/ reductase</fullName>
    </submittedName>
</protein>
<proteinExistence type="inferred from homology"/>